<name>A0A516SB34_9NEIS</name>
<keyword evidence="1" id="KW-0472">Membrane</keyword>
<proteinExistence type="predicted"/>
<keyword evidence="1" id="KW-1133">Transmembrane helix</keyword>
<sequence length="406" mass="43384">MKQQVKAVPASAVGLARDGVLQVGSAALTITGSAESFGAAVHLAATAAGIAGGALSVASGTAQIVQGGVTWRATNKARRVAKDLRDKMKACLNLKDRPSFRKLAAAREGCLFLTKDGKLDKRKIGVGNVNSRFGKYSENIQCFKATSRDEYRHMQAVYGAFYTQFISNQDFERSLQRDKRSHAKKRIIYGALGVAVGVTTIALAATGCGLVVLLAIGAVALLAGGLWIGYNTYRNRQLREQAKKAGRDNALQAGATNALKSKPLASLEEKMKSAGYAANSHLAAELLVKHLSGGKEAAKAKSAQARMDIATEKERFARKVAKENNAFEQGKGATIISETGVKIRREFATLFLLRTGMSEHDIHELKVLAANGQETLAAERIKRFLSNDGGRALWKPEASEGVTAPI</sequence>
<keyword evidence="1" id="KW-0812">Transmembrane</keyword>
<feature type="transmembrane region" description="Helical" evidence="1">
    <location>
        <begin position="187"/>
        <end position="205"/>
    </location>
</feature>
<accession>A0A516SB34</accession>
<organism evidence="2 3">
    <name type="scientific">Chitinimonas arctica</name>
    <dbReference type="NCBI Taxonomy" id="2594795"/>
    <lineage>
        <taxon>Bacteria</taxon>
        <taxon>Pseudomonadati</taxon>
        <taxon>Pseudomonadota</taxon>
        <taxon>Betaproteobacteria</taxon>
        <taxon>Neisseriales</taxon>
        <taxon>Chitinibacteraceae</taxon>
        <taxon>Chitinimonas</taxon>
    </lineage>
</organism>
<gene>
    <name evidence="2" type="ORF">FNU76_02745</name>
</gene>
<reference evidence="3" key="1">
    <citation type="submission" date="2019-07" db="EMBL/GenBank/DDBJ databases">
        <title>Chitinimonas sp. nov., isolated from Ny-Alesund, arctica soil.</title>
        <authorList>
            <person name="Xu Q."/>
            <person name="Peng F."/>
        </authorList>
    </citation>
    <scope>NUCLEOTIDE SEQUENCE [LARGE SCALE GENOMIC DNA]</scope>
    <source>
        <strain evidence="3">R3-44</strain>
    </source>
</reference>
<evidence type="ECO:0000256" key="1">
    <source>
        <dbReference type="SAM" id="Phobius"/>
    </source>
</evidence>
<evidence type="ECO:0000313" key="2">
    <source>
        <dbReference type="EMBL" id="QDQ25357.1"/>
    </source>
</evidence>
<dbReference type="KEGG" id="cari:FNU76_02745"/>
<protein>
    <submittedName>
        <fullName evidence="2">Uncharacterized protein</fullName>
    </submittedName>
</protein>
<dbReference type="Proteomes" id="UP000317550">
    <property type="component" value="Chromosome"/>
</dbReference>
<keyword evidence="3" id="KW-1185">Reference proteome</keyword>
<feature type="transmembrane region" description="Helical" evidence="1">
    <location>
        <begin position="211"/>
        <end position="230"/>
    </location>
</feature>
<dbReference type="AlphaFoldDB" id="A0A516SB34"/>
<dbReference type="EMBL" id="CP041730">
    <property type="protein sequence ID" value="QDQ25357.1"/>
    <property type="molecule type" value="Genomic_DNA"/>
</dbReference>
<dbReference type="RefSeq" id="WP_143856282.1">
    <property type="nucleotide sequence ID" value="NZ_CP041730.1"/>
</dbReference>
<evidence type="ECO:0000313" key="3">
    <source>
        <dbReference type="Proteomes" id="UP000317550"/>
    </source>
</evidence>